<dbReference type="PANTHER" id="PTHR33619:SF3">
    <property type="entry name" value="POLYSACCHARIDE EXPORT PROTEIN GFCE-RELATED"/>
    <property type="match status" value="1"/>
</dbReference>
<dbReference type="STRING" id="756272.Plabr_0381"/>
<dbReference type="GO" id="GO:0015159">
    <property type="term" value="F:polysaccharide transmembrane transporter activity"/>
    <property type="evidence" value="ECO:0007669"/>
    <property type="project" value="InterPro"/>
</dbReference>
<evidence type="ECO:0000313" key="4">
    <source>
        <dbReference type="EMBL" id="ADY58008.1"/>
    </source>
</evidence>
<dbReference type="PANTHER" id="PTHR33619">
    <property type="entry name" value="POLYSACCHARIDE EXPORT PROTEIN GFCE-RELATED"/>
    <property type="match status" value="1"/>
</dbReference>
<feature type="region of interest" description="Disordered" evidence="2">
    <location>
        <begin position="413"/>
        <end position="509"/>
    </location>
</feature>
<accession>F0SRE7</accession>
<keyword evidence="5" id="KW-1185">Reference proteome</keyword>
<feature type="compositionally biased region" description="Polar residues" evidence="2">
    <location>
        <begin position="338"/>
        <end position="356"/>
    </location>
</feature>
<dbReference type="eggNOG" id="COG1596">
    <property type="taxonomic scope" value="Bacteria"/>
</dbReference>
<gene>
    <name evidence="4" type="ordered locus">Plabr_0381</name>
</gene>
<feature type="domain" description="Polysaccharide export protein N-terminal" evidence="3">
    <location>
        <begin position="99"/>
        <end position="152"/>
    </location>
</feature>
<dbReference type="Gene3D" id="3.30.1950.10">
    <property type="entry name" value="wza like domain"/>
    <property type="match status" value="1"/>
</dbReference>
<dbReference type="HOGENOM" id="CLU_383498_0_0_0"/>
<protein>
    <submittedName>
        <fullName evidence="4">Polysaccharide export protein</fullName>
    </submittedName>
</protein>
<dbReference type="InterPro" id="IPR003715">
    <property type="entry name" value="Poly_export_N"/>
</dbReference>
<dbReference type="PROSITE" id="PS51257">
    <property type="entry name" value="PROKAR_LIPOPROTEIN"/>
    <property type="match status" value="1"/>
</dbReference>
<evidence type="ECO:0000256" key="2">
    <source>
        <dbReference type="SAM" id="MobiDB-lite"/>
    </source>
</evidence>
<organism evidence="4 5">
    <name type="scientific">Rubinisphaera brasiliensis (strain ATCC 49424 / DSM 5305 / JCM 21570 / IAM 15109 / NBRC 103401 / IFAM 1448)</name>
    <name type="common">Planctomyces brasiliensis</name>
    <dbReference type="NCBI Taxonomy" id="756272"/>
    <lineage>
        <taxon>Bacteria</taxon>
        <taxon>Pseudomonadati</taxon>
        <taxon>Planctomycetota</taxon>
        <taxon>Planctomycetia</taxon>
        <taxon>Planctomycetales</taxon>
        <taxon>Planctomycetaceae</taxon>
        <taxon>Rubinisphaera</taxon>
    </lineage>
</organism>
<evidence type="ECO:0000259" key="3">
    <source>
        <dbReference type="Pfam" id="PF02563"/>
    </source>
</evidence>
<dbReference type="Pfam" id="PF02563">
    <property type="entry name" value="Poly_export"/>
    <property type="match status" value="1"/>
</dbReference>
<name>F0SRE7_RUBBR</name>
<dbReference type="InterPro" id="IPR049712">
    <property type="entry name" value="Poly_export"/>
</dbReference>
<feature type="region of interest" description="Disordered" evidence="2">
    <location>
        <begin position="248"/>
        <end position="397"/>
    </location>
</feature>
<feature type="compositionally biased region" description="Low complexity" evidence="2">
    <location>
        <begin position="453"/>
        <end position="478"/>
    </location>
</feature>
<proteinExistence type="predicted"/>
<sequence length="721" mass="78567">MLKGICNIMKQRSVPSLAYSVLGLSLLLSSGCAAFRPIPGVPARYLSPELRAESRADESTIDLSLLAQTPPRNHYVDGGDVLGIYIEGVLGNPGEAPPITVPVSPELPPAIGYPITVRDDGTLSLPMIGSVDVRGLTIRQVEEKLRHIYTIDKKILQPGQDRIIVSLQRPRQVRVLVLRQETGGPAGTEFAQGLSINLGQTKRGNGQAVDLPIYKNDVLHALAKTGGLPGLDAENTIYIIRRQQGPQQACLPGQMPHGQVLHGQVLPGQPVPQHYPQPQYPQPQPGPQPPVQQYAPPQHPHPPAQQPQVSQRNAGHVIQRAAYERTRSTKNDVVIRGQSPSGYAPQNMTRYSSASGQMPVRQANAIEHVEARGFGSRNPLDELRGGSSRQSMPAVRDVPVSNVSAERELFGHSAYNQPQLTAPQTPDYSPEPELTPTPEPMFRNQPAPQNYSQTQPPQQNLQSQPYGQPQMYGQPPIQNYSGQNYPAQEYEEQSYSSQTPMLPPQPAPAQPYHVGTHRLPPELQGMLAGEADWMPAGQDPWFNGNDPTMNNPHVIKIPVRLKPGQQPHIQPSDVILQDGDIIFIESRETEIFYTGGLLGGGQYTLPRDYDLDVLGAIAIAQGASQQQATRQIGGVSAINGDVTISASNVIILRMLPNGTQVPIKIDLYRAIRDPAERVIIQPGDIVMLRYKPMEAVGAFIERNLLESALFGLAASSIPSSN</sequence>
<keyword evidence="1" id="KW-0732">Signal</keyword>
<dbReference type="KEGG" id="pbs:Plabr_0381"/>
<evidence type="ECO:0000256" key="1">
    <source>
        <dbReference type="ARBA" id="ARBA00022729"/>
    </source>
</evidence>
<evidence type="ECO:0000313" key="5">
    <source>
        <dbReference type="Proteomes" id="UP000006860"/>
    </source>
</evidence>
<feature type="compositionally biased region" description="Pro residues" evidence="2">
    <location>
        <begin position="269"/>
        <end position="290"/>
    </location>
</feature>
<feature type="compositionally biased region" description="Polar residues" evidence="2">
    <location>
        <begin position="414"/>
        <end position="427"/>
    </location>
</feature>
<reference evidence="5" key="1">
    <citation type="submission" date="2011-02" db="EMBL/GenBank/DDBJ databases">
        <title>The complete genome of Planctomyces brasiliensis DSM 5305.</title>
        <authorList>
            <person name="Lucas S."/>
            <person name="Copeland A."/>
            <person name="Lapidus A."/>
            <person name="Bruce D."/>
            <person name="Goodwin L."/>
            <person name="Pitluck S."/>
            <person name="Kyrpides N."/>
            <person name="Mavromatis K."/>
            <person name="Pagani I."/>
            <person name="Ivanova N."/>
            <person name="Ovchinnikova G."/>
            <person name="Lu M."/>
            <person name="Detter J.C."/>
            <person name="Han C."/>
            <person name="Land M."/>
            <person name="Hauser L."/>
            <person name="Markowitz V."/>
            <person name="Cheng J.-F."/>
            <person name="Hugenholtz P."/>
            <person name="Woyke T."/>
            <person name="Wu D."/>
            <person name="Tindall B."/>
            <person name="Pomrenke H.G."/>
            <person name="Brambilla E."/>
            <person name="Klenk H.-P."/>
            <person name="Eisen J.A."/>
        </authorList>
    </citation>
    <scope>NUCLEOTIDE SEQUENCE [LARGE SCALE GENOMIC DNA]</scope>
    <source>
        <strain evidence="5">ATCC 49424 / DSM 5305 / JCM 21570 / NBRC 103401 / IFAM 1448</strain>
    </source>
</reference>
<dbReference type="Proteomes" id="UP000006860">
    <property type="component" value="Chromosome"/>
</dbReference>
<dbReference type="AlphaFoldDB" id="F0SRE7"/>
<dbReference type="EMBL" id="CP002546">
    <property type="protein sequence ID" value="ADY58008.1"/>
    <property type="molecule type" value="Genomic_DNA"/>
</dbReference>